<reference evidence="4" key="2">
    <citation type="submission" date="2025-08" db="UniProtKB">
        <authorList>
            <consortium name="RefSeq"/>
        </authorList>
    </citation>
    <scope>IDENTIFICATION</scope>
</reference>
<dbReference type="CDD" id="cd00303">
    <property type="entry name" value="retropepsin_like"/>
    <property type="match status" value="1"/>
</dbReference>
<dbReference type="GeneID" id="107934035"/>
<protein>
    <recommendedName>
        <fullName evidence="2">Retrotransposon gag domain-containing protein</fullName>
    </recommendedName>
</protein>
<sequence>MPEFERYNRTSCPEAHITMFCRRMTEYVNNDQLLIHCFQDSLSGAAAKWYNQLSRTQVKSWKDLAQAFMKQYGHITDIAPDQITLQNMEKKPSESFRQYAQRWREAATQVQPPLLEKEITMLFVNTLKAPFITHMLGSATKSFADIVMSGEMIENAIRSGKIKVGENTRRSAPKKRENEVGNVSSSYAKPATVNQSRAIVTVAPFHLEPLQPPYPKWYDANAQCEYHAGITWHSIENCTSFKRCVERLIKAGVVKFDDTPSTGNPLPSHTDKGVNAIIENMGRKVKLNIVEVRTPLKLVWKEMQKRNLVPQGLRNKVQDTRNYCEFHYEKDHEIQNCIEFRALAQGLMDNKELEFLESVKEEDVCSLGGESSEEGCRASRLVIIISKPIVIEVEARVTPRVIIQRPTAPPYKDSRRVPWNYNCSIAVSEKEGSIDTPNTEVKPAKGKPAMLKQEIERSEPLVNEPVIENEAKEFLKFLRHSEYSVVEQLHQQSDHISVLALLLNSKVHRNALMKVLNETYVADDISVNKLDRLIGNISANNFISFSDDEIPPRGRGSTKALHITTRCKGYTLPGVLIDNGFTLNVLPWYTLNHLPIDSSHMKTCQNIVRAFDGTERKVMGRIEIPLQIGPNAYEVDFLVMDIKPSYNCLLGRPWIHSAGAVPSSLHQKLKMVTEGRLITINTEEDIIASVTSDAPYVENDKEAFITEGSRIPIPKISGATKMSLQLTVGKGALLGRGLGRHLHGQVRVPVLVGKWHHFGLGFRPDSSQVKRSLKGSKNSGEQD</sequence>
<evidence type="ECO:0000313" key="3">
    <source>
        <dbReference type="Proteomes" id="UP000818029"/>
    </source>
</evidence>
<evidence type="ECO:0000256" key="1">
    <source>
        <dbReference type="SAM" id="MobiDB-lite"/>
    </source>
</evidence>
<feature type="domain" description="Retrotransposon gag" evidence="2">
    <location>
        <begin position="40"/>
        <end position="125"/>
    </location>
</feature>
<evidence type="ECO:0000313" key="4">
    <source>
        <dbReference type="RefSeq" id="XP_016721860.1"/>
    </source>
</evidence>
<reference evidence="3" key="1">
    <citation type="journal article" date="2020" name="Nat. Genet.">
        <title>Genomic diversifications of five Gossypium allopolyploid species and their impact on cotton improvement.</title>
        <authorList>
            <person name="Chen Z.J."/>
            <person name="Sreedasyam A."/>
            <person name="Ando A."/>
            <person name="Song Q."/>
            <person name="De Santiago L.M."/>
            <person name="Hulse-Kemp A.M."/>
            <person name="Ding M."/>
            <person name="Ye W."/>
            <person name="Kirkbride R.C."/>
            <person name="Jenkins J."/>
            <person name="Plott C."/>
            <person name="Lovell J."/>
            <person name="Lin Y.M."/>
            <person name="Vaughn R."/>
            <person name="Liu B."/>
            <person name="Simpson S."/>
            <person name="Scheffler B.E."/>
            <person name="Wen L."/>
            <person name="Saski C.A."/>
            <person name="Grover C.E."/>
            <person name="Hu G."/>
            <person name="Conover J.L."/>
            <person name="Carlson J.W."/>
            <person name="Shu S."/>
            <person name="Boston L.B."/>
            <person name="Williams M."/>
            <person name="Peterson D.G."/>
            <person name="McGee K."/>
            <person name="Jones D.C."/>
            <person name="Wendel J.F."/>
            <person name="Stelly D.M."/>
            <person name="Grimwood J."/>
            <person name="Schmutz J."/>
        </authorList>
    </citation>
    <scope>NUCLEOTIDE SEQUENCE [LARGE SCALE GENOMIC DNA]</scope>
    <source>
        <strain evidence="3">cv. TM-1</strain>
    </source>
</reference>
<dbReference type="PaxDb" id="3635-A0A1U8M520"/>
<dbReference type="InterPro" id="IPR005162">
    <property type="entry name" value="Retrotrans_gag_dom"/>
</dbReference>
<accession>A0A1U8M520</accession>
<dbReference type="AlphaFoldDB" id="A0A1U8M520"/>
<dbReference type="Gene3D" id="2.40.70.10">
    <property type="entry name" value="Acid Proteases"/>
    <property type="match status" value="1"/>
</dbReference>
<dbReference type="PANTHER" id="PTHR32108">
    <property type="entry name" value="DNA-DIRECTED RNA POLYMERASE SUBUNIT ALPHA"/>
    <property type="match status" value="1"/>
</dbReference>
<keyword evidence="3" id="KW-1185">Reference proteome</keyword>
<feature type="compositionally biased region" description="Basic and acidic residues" evidence="1">
    <location>
        <begin position="164"/>
        <end position="179"/>
    </location>
</feature>
<feature type="region of interest" description="Disordered" evidence="1">
    <location>
        <begin position="164"/>
        <end position="187"/>
    </location>
</feature>
<evidence type="ECO:0000259" key="2">
    <source>
        <dbReference type="Pfam" id="PF03732"/>
    </source>
</evidence>
<dbReference type="RefSeq" id="XP_016721860.1">
    <property type="nucleotide sequence ID" value="XM_016866371.2"/>
</dbReference>
<dbReference type="PANTHER" id="PTHR32108:SF5">
    <property type="entry name" value="DYNACTIN SUBUNIT 1-LIKE"/>
    <property type="match status" value="1"/>
</dbReference>
<name>A0A1U8M520_GOSHI</name>
<dbReference type="Proteomes" id="UP000818029">
    <property type="component" value="Chromosome A07"/>
</dbReference>
<dbReference type="InterPro" id="IPR021109">
    <property type="entry name" value="Peptidase_aspartic_dom_sf"/>
</dbReference>
<gene>
    <name evidence="4" type="primary">LOC107934035</name>
</gene>
<dbReference type="KEGG" id="ghi:107934035"/>
<organism evidence="3 4">
    <name type="scientific">Gossypium hirsutum</name>
    <name type="common">Upland cotton</name>
    <name type="synonym">Gossypium mexicanum</name>
    <dbReference type="NCBI Taxonomy" id="3635"/>
    <lineage>
        <taxon>Eukaryota</taxon>
        <taxon>Viridiplantae</taxon>
        <taxon>Streptophyta</taxon>
        <taxon>Embryophyta</taxon>
        <taxon>Tracheophyta</taxon>
        <taxon>Spermatophyta</taxon>
        <taxon>Magnoliopsida</taxon>
        <taxon>eudicotyledons</taxon>
        <taxon>Gunneridae</taxon>
        <taxon>Pentapetalae</taxon>
        <taxon>rosids</taxon>
        <taxon>malvids</taxon>
        <taxon>Malvales</taxon>
        <taxon>Malvaceae</taxon>
        <taxon>Malvoideae</taxon>
        <taxon>Gossypium</taxon>
    </lineage>
</organism>
<dbReference type="Pfam" id="PF03732">
    <property type="entry name" value="Retrotrans_gag"/>
    <property type="match status" value="1"/>
</dbReference>
<proteinExistence type="predicted"/>